<dbReference type="AlphaFoldDB" id="A0A2P6TJC6"/>
<organism evidence="2 3">
    <name type="scientific">Chlorella sorokiniana</name>
    <name type="common">Freshwater green alga</name>
    <dbReference type="NCBI Taxonomy" id="3076"/>
    <lineage>
        <taxon>Eukaryota</taxon>
        <taxon>Viridiplantae</taxon>
        <taxon>Chlorophyta</taxon>
        <taxon>core chlorophytes</taxon>
        <taxon>Trebouxiophyceae</taxon>
        <taxon>Chlorellales</taxon>
        <taxon>Chlorellaceae</taxon>
        <taxon>Chlorella clade</taxon>
        <taxon>Chlorella</taxon>
    </lineage>
</organism>
<protein>
    <submittedName>
        <fullName evidence="2">GTPase Era</fullName>
    </submittedName>
</protein>
<gene>
    <name evidence="2" type="ORF">C2E21_7130</name>
</gene>
<dbReference type="EMBL" id="LHPG02000014">
    <property type="protein sequence ID" value="PRW39350.1"/>
    <property type="molecule type" value="Genomic_DNA"/>
</dbReference>
<sequence>MAAPSSAGDGQAPSWAAVPDAAVGRAFQDLSSEAADTLEALKLVPGEHVLHEDVPEVLSRASGRPLSGADAAAVLRCFTLDAGAAMSSAEFWASWRALQQLGARAAAGQAAGSPASRKTGALQQPEAPATTQPATAAAEMGWLHAAVPLPPRQRCDEAGGRYLPLRTTDVTKGGEGRSTTNQFGMYL</sequence>
<feature type="compositionally biased region" description="Polar residues" evidence="1">
    <location>
        <begin position="177"/>
        <end position="187"/>
    </location>
</feature>
<feature type="region of interest" description="Disordered" evidence="1">
    <location>
        <begin position="166"/>
        <end position="187"/>
    </location>
</feature>
<feature type="compositionally biased region" description="Low complexity" evidence="1">
    <location>
        <begin position="123"/>
        <end position="133"/>
    </location>
</feature>
<dbReference type="Proteomes" id="UP000239899">
    <property type="component" value="Unassembled WGS sequence"/>
</dbReference>
<keyword evidence="3" id="KW-1185">Reference proteome</keyword>
<comment type="caution">
    <text evidence="2">The sequence shown here is derived from an EMBL/GenBank/DDBJ whole genome shotgun (WGS) entry which is preliminary data.</text>
</comment>
<proteinExistence type="predicted"/>
<evidence type="ECO:0000256" key="1">
    <source>
        <dbReference type="SAM" id="MobiDB-lite"/>
    </source>
</evidence>
<reference evidence="2 3" key="1">
    <citation type="journal article" date="2018" name="Plant J.">
        <title>Genome sequences of Chlorella sorokiniana UTEX 1602 and Micractinium conductrix SAG 241.80: implications to maltose excretion by a green alga.</title>
        <authorList>
            <person name="Arriola M.B."/>
            <person name="Velmurugan N."/>
            <person name="Zhang Y."/>
            <person name="Plunkett M.H."/>
            <person name="Hondzo H."/>
            <person name="Barney B.M."/>
        </authorList>
    </citation>
    <scope>NUCLEOTIDE SEQUENCE [LARGE SCALE GENOMIC DNA]</scope>
    <source>
        <strain evidence="3">UTEX 1602</strain>
    </source>
</reference>
<name>A0A2P6TJC6_CHLSO</name>
<feature type="region of interest" description="Disordered" evidence="1">
    <location>
        <begin position="109"/>
        <end position="133"/>
    </location>
</feature>
<evidence type="ECO:0000313" key="3">
    <source>
        <dbReference type="Proteomes" id="UP000239899"/>
    </source>
</evidence>
<accession>A0A2P6TJC6</accession>
<evidence type="ECO:0000313" key="2">
    <source>
        <dbReference type="EMBL" id="PRW39350.1"/>
    </source>
</evidence>